<organism evidence="2">
    <name type="scientific">Auxenochlorella protothecoides</name>
    <name type="common">Green microalga</name>
    <name type="synonym">Chlorella protothecoides</name>
    <dbReference type="NCBI Taxonomy" id="3075"/>
    <lineage>
        <taxon>Eukaryota</taxon>
        <taxon>Viridiplantae</taxon>
        <taxon>Chlorophyta</taxon>
        <taxon>core chlorophytes</taxon>
        <taxon>Trebouxiophyceae</taxon>
        <taxon>Chlorellales</taxon>
        <taxon>Chlorellaceae</taxon>
        <taxon>Auxenochlorella</taxon>
    </lineage>
</organism>
<accession>A0A1D2A9X0</accession>
<dbReference type="EMBL" id="GDKF01002887">
    <property type="protein sequence ID" value="JAT75735.1"/>
    <property type="molecule type" value="Transcribed_RNA"/>
</dbReference>
<evidence type="ECO:0000256" key="1">
    <source>
        <dbReference type="SAM" id="MobiDB-lite"/>
    </source>
</evidence>
<protein>
    <submittedName>
        <fullName evidence="2">Uncharacterized protein</fullName>
    </submittedName>
</protein>
<gene>
    <name evidence="2" type="ORF">g.9994</name>
</gene>
<feature type="compositionally biased region" description="Basic residues" evidence="1">
    <location>
        <begin position="206"/>
        <end position="215"/>
    </location>
</feature>
<feature type="compositionally biased region" description="Gly residues" evidence="1">
    <location>
        <begin position="188"/>
        <end position="199"/>
    </location>
</feature>
<proteinExistence type="predicted"/>
<dbReference type="AlphaFoldDB" id="A0A1D2A9X0"/>
<reference evidence="2" key="1">
    <citation type="submission" date="2015-08" db="EMBL/GenBank/DDBJ databases">
        <authorList>
            <person name="Babu N.S."/>
            <person name="Beckwith C.J."/>
            <person name="Beseler K.G."/>
            <person name="Brison A."/>
            <person name="Carone J.V."/>
            <person name="Caskin T.P."/>
            <person name="Diamond M."/>
            <person name="Durham M.E."/>
            <person name="Foxe J.M."/>
            <person name="Go M."/>
            <person name="Henderson B.A."/>
            <person name="Jones I.B."/>
            <person name="McGettigan J.A."/>
            <person name="Micheletti S.J."/>
            <person name="Nasrallah M.E."/>
            <person name="Ortiz D."/>
            <person name="Piller C.R."/>
            <person name="Privatt S.R."/>
            <person name="Schneider S.L."/>
            <person name="Sharp S."/>
            <person name="Smith T.C."/>
            <person name="Stanton J.D."/>
            <person name="Ullery H.E."/>
            <person name="Wilson R.J."/>
            <person name="Serrano M.G."/>
            <person name="Buck G."/>
            <person name="Lee V."/>
            <person name="Wang Y."/>
            <person name="Carvalho R."/>
            <person name="Voegtly L."/>
            <person name="Shi R."/>
            <person name="Duckworth R."/>
            <person name="Johnson A."/>
            <person name="Loviza R."/>
            <person name="Walstead R."/>
            <person name="Shah Z."/>
            <person name="Kiflezghi M."/>
            <person name="Wade K."/>
            <person name="Ball S.L."/>
            <person name="Bradley K.W."/>
            <person name="Asai D.J."/>
            <person name="Bowman C.A."/>
            <person name="Russell D.A."/>
            <person name="Pope W.H."/>
            <person name="Jacobs-Sera D."/>
            <person name="Hendrix R.W."/>
            <person name="Hatfull G.F."/>
        </authorList>
    </citation>
    <scope>NUCLEOTIDE SEQUENCE</scope>
</reference>
<feature type="region of interest" description="Disordered" evidence="1">
    <location>
        <begin position="297"/>
        <end position="319"/>
    </location>
</feature>
<evidence type="ECO:0000313" key="2">
    <source>
        <dbReference type="EMBL" id="JAT75735.1"/>
    </source>
</evidence>
<sequence>MHRTICHLLCSRRGCRICRLGGGHAGGCSLPGHRQGESRAGRDHGADAASRHRHPDPGRKRGGSSAQGPRGAGRRGRQRHLLCILWRLLQRPTSGGGARHETTHDARWRCLHLLHFPLAAGHGRGGGAQRRPRHLLPGQGDGRRGPLSLRPDLCRGGFPDPLLPRRLRDAPRVRHRHRELGAVRRCAGLGGGGGPGGRDPGPACRHGGRPARRAGLRREAGYGHARALPGHRHQHQPGAGGAQPRGCVRGLGLVGMHELGRRGTTRGAPGLRLQPPSLARAAFRAGAPLHHAWLPGLPSQTSMRTPAPSHTHAHEHRRF</sequence>
<feature type="region of interest" description="Disordered" evidence="1">
    <location>
        <begin position="29"/>
        <end position="77"/>
    </location>
</feature>
<feature type="region of interest" description="Disordered" evidence="1">
    <location>
        <begin position="122"/>
        <end position="153"/>
    </location>
</feature>
<feature type="region of interest" description="Disordered" evidence="1">
    <location>
        <begin position="186"/>
        <end position="217"/>
    </location>
</feature>
<name>A0A1D2A9X0_AUXPR</name>
<feature type="compositionally biased region" description="Basic and acidic residues" evidence="1">
    <location>
        <begin position="34"/>
        <end position="59"/>
    </location>
</feature>